<dbReference type="CDD" id="cd02440">
    <property type="entry name" value="AdoMet_MTases"/>
    <property type="match status" value="1"/>
</dbReference>
<evidence type="ECO:0000259" key="6">
    <source>
        <dbReference type="Pfam" id="PF05175"/>
    </source>
</evidence>
<dbReference type="InterPro" id="IPR004556">
    <property type="entry name" value="HemK-like"/>
</dbReference>
<evidence type="ECO:0000313" key="8">
    <source>
        <dbReference type="EMBL" id="RLU14357.1"/>
    </source>
</evidence>
<dbReference type="InterPro" id="IPR002052">
    <property type="entry name" value="DNA_methylase_N6_adenine_CS"/>
</dbReference>
<dbReference type="Proteomes" id="UP000282672">
    <property type="component" value="Unassembled WGS sequence"/>
</dbReference>
<dbReference type="RefSeq" id="WP_121730689.1">
    <property type="nucleotide sequence ID" value="NZ_PEGA01000001.1"/>
</dbReference>
<accession>A0A3L8CSZ5</accession>
<dbReference type="InterPro" id="IPR029063">
    <property type="entry name" value="SAM-dependent_MTases_sf"/>
</dbReference>
<dbReference type="PROSITE" id="PS00092">
    <property type="entry name" value="N6_MTASE"/>
    <property type="match status" value="1"/>
</dbReference>
<reference evidence="9 10" key="1">
    <citation type="journal article" date="2018" name="Front. Microbiol.">
        <title>Discovery of Phloeophagus Beetles as a Source of Pseudomonas Strains That Produce Potentially New Bioactive Substances and Description of Pseudomonas bohemica sp. nov.</title>
        <authorList>
            <person name="Saati-Santamaria Z."/>
            <person name="Lopez-Mondejar R."/>
            <person name="Jimenez-Gomez A."/>
            <person name="Diez-Mendez A."/>
            <person name="Vetrovsky T."/>
            <person name="Igual J.M."/>
            <person name="Velazquez E."/>
            <person name="Kolarik M."/>
            <person name="Rivas R."/>
            <person name="Garcia-Fraile P."/>
        </authorList>
    </citation>
    <scope>NUCLEOTIDE SEQUENCE [LARGE SCALE GENOMIC DNA]</scope>
    <source>
        <strain evidence="8 10">A2-NA12</strain>
        <strain evidence="7 9">A2-NA13</strain>
    </source>
</reference>
<dbReference type="Proteomes" id="UP000282140">
    <property type="component" value="Unassembled WGS sequence"/>
</dbReference>
<dbReference type="PANTHER" id="PTHR18895:SF74">
    <property type="entry name" value="MTRF1L RELEASE FACTOR GLUTAMINE METHYLTRANSFERASE"/>
    <property type="match status" value="1"/>
</dbReference>
<dbReference type="InterPro" id="IPR050320">
    <property type="entry name" value="N5-glutamine_MTase"/>
</dbReference>
<proteinExistence type="predicted"/>
<keyword evidence="2 7" id="KW-0489">Methyltransferase</keyword>
<dbReference type="Pfam" id="PF05175">
    <property type="entry name" value="MTS"/>
    <property type="match status" value="1"/>
</dbReference>
<keyword evidence="9" id="KW-1185">Reference proteome</keyword>
<evidence type="ECO:0000256" key="4">
    <source>
        <dbReference type="ARBA" id="ARBA00022691"/>
    </source>
</evidence>
<dbReference type="GO" id="GO:0003676">
    <property type="term" value="F:nucleic acid binding"/>
    <property type="evidence" value="ECO:0007669"/>
    <property type="project" value="InterPro"/>
</dbReference>
<evidence type="ECO:0000313" key="10">
    <source>
        <dbReference type="Proteomes" id="UP000282672"/>
    </source>
</evidence>
<organism evidence="7 9">
    <name type="scientific">Pseudomonas prosekii</name>
    <dbReference type="NCBI Taxonomy" id="1148509"/>
    <lineage>
        <taxon>Bacteria</taxon>
        <taxon>Pseudomonadati</taxon>
        <taxon>Pseudomonadota</taxon>
        <taxon>Gammaproteobacteria</taxon>
        <taxon>Pseudomonadales</taxon>
        <taxon>Pseudomonadaceae</taxon>
        <taxon>Pseudomonas</taxon>
    </lineage>
</organism>
<evidence type="ECO:0000256" key="3">
    <source>
        <dbReference type="ARBA" id="ARBA00022679"/>
    </source>
</evidence>
<dbReference type="AlphaFoldDB" id="A0A3L8CSZ5"/>
<dbReference type="GO" id="GO:0032259">
    <property type="term" value="P:methylation"/>
    <property type="evidence" value="ECO:0007669"/>
    <property type="project" value="UniProtKB-KW"/>
</dbReference>
<evidence type="ECO:0000256" key="1">
    <source>
        <dbReference type="ARBA" id="ARBA00012771"/>
    </source>
</evidence>
<evidence type="ECO:0000256" key="2">
    <source>
        <dbReference type="ARBA" id="ARBA00022603"/>
    </source>
</evidence>
<dbReference type="EMBL" id="PEGA01000001">
    <property type="protein sequence ID" value="RLU14357.1"/>
    <property type="molecule type" value="Genomic_DNA"/>
</dbReference>
<dbReference type="GO" id="GO:0102559">
    <property type="term" value="F:peptide chain release factor N(5)-glutamine methyltransferase activity"/>
    <property type="evidence" value="ECO:0007669"/>
    <property type="project" value="UniProtKB-EC"/>
</dbReference>
<dbReference type="EMBL" id="PEGB01000002">
    <property type="protein sequence ID" value="RLU11347.1"/>
    <property type="molecule type" value="Genomic_DNA"/>
</dbReference>
<gene>
    <name evidence="8" type="ORF">CS076_00530</name>
    <name evidence="7" type="ORF">CS078_07930</name>
</gene>
<dbReference type="EC" id="2.1.1.297" evidence="1"/>
<sequence length="283" mass="31904">MSPTDREHLAIIQARAMLQESGVWSVEDDLSCLVDRFIERANKKRALEEFMLAVQERCNRIPLGHVIGTVDFDDMPLVVGSGVFIPRPHSRIIHKWIQSSAELRPDSKVLDLCAGIGAIGLGIARRRPDFNVTCIEFDPLAVQYLRRNIDRLSYKGVQASCLQADIRDEQAFAHFTHQIDLIVTNPPYVPQAQELLPEWREHHPQSSVYSGADGLELIRQIISLADQALVRDGWLVMEHGDGQAEAVRELFRRSYLTDIQTVIDEDESDASGNSVMTIGRKPQ</sequence>
<comment type="caution">
    <text evidence="7">The sequence shown here is derived from an EMBL/GenBank/DDBJ whole genome shotgun (WGS) entry which is preliminary data.</text>
</comment>
<comment type="catalytic activity">
    <reaction evidence="5">
        <text>L-glutaminyl-[peptide chain release factor] + S-adenosyl-L-methionine = N(5)-methyl-L-glutaminyl-[peptide chain release factor] + S-adenosyl-L-homocysteine + H(+)</text>
        <dbReference type="Rhea" id="RHEA:42896"/>
        <dbReference type="Rhea" id="RHEA-COMP:10271"/>
        <dbReference type="Rhea" id="RHEA-COMP:10272"/>
        <dbReference type="ChEBI" id="CHEBI:15378"/>
        <dbReference type="ChEBI" id="CHEBI:30011"/>
        <dbReference type="ChEBI" id="CHEBI:57856"/>
        <dbReference type="ChEBI" id="CHEBI:59789"/>
        <dbReference type="ChEBI" id="CHEBI:61891"/>
        <dbReference type="EC" id="2.1.1.297"/>
    </reaction>
</comment>
<keyword evidence="3" id="KW-0808">Transferase</keyword>
<name>A0A3L8CSZ5_9PSED</name>
<dbReference type="SUPFAM" id="SSF53335">
    <property type="entry name" value="S-adenosyl-L-methionine-dependent methyltransferases"/>
    <property type="match status" value="1"/>
</dbReference>
<evidence type="ECO:0000313" key="7">
    <source>
        <dbReference type="EMBL" id="RLU11347.1"/>
    </source>
</evidence>
<protein>
    <recommendedName>
        <fullName evidence="1">peptide chain release factor N(5)-glutamine methyltransferase</fullName>
        <ecNumber evidence="1">2.1.1.297</ecNumber>
    </recommendedName>
</protein>
<feature type="domain" description="Methyltransferase small" evidence="6">
    <location>
        <begin position="105"/>
        <end position="193"/>
    </location>
</feature>
<evidence type="ECO:0000256" key="5">
    <source>
        <dbReference type="ARBA" id="ARBA00048391"/>
    </source>
</evidence>
<dbReference type="PANTHER" id="PTHR18895">
    <property type="entry name" value="HEMK METHYLTRANSFERASE"/>
    <property type="match status" value="1"/>
</dbReference>
<dbReference type="NCBIfam" id="TIGR00536">
    <property type="entry name" value="hemK_fam"/>
    <property type="match status" value="1"/>
</dbReference>
<keyword evidence="4" id="KW-0949">S-adenosyl-L-methionine</keyword>
<dbReference type="InterPro" id="IPR007848">
    <property type="entry name" value="Small_mtfrase_dom"/>
</dbReference>
<dbReference type="Gene3D" id="3.40.50.150">
    <property type="entry name" value="Vaccinia Virus protein VP39"/>
    <property type="match status" value="1"/>
</dbReference>
<evidence type="ECO:0000313" key="9">
    <source>
        <dbReference type="Proteomes" id="UP000282140"/>
    </source>
</evidence>